<evidence type="ECO:0000256" key="1">
    <source>
        <dbReference type="SAM" id="MobiDB-lite"/>
    </source>
</evidence>
<keyword evidence="3" id="KW-1185">Reference proteome</keyword>
<dbReference type="AlphaFoldDB" id="A0AAV5U5Y0"/>
<feature type="non-terminal residue" evidence="2">
    <location>
        <position position="1"/>
    </location>
</feature>
<organism evidence="2 3">
    <name type="scientific">Pristionchus entomophagus</name>
    <dbReference type="NCBI Taxonomy" id="358040"/>
    <lineage>
        <taxon>Eukaryota</taxon>
        <taxon>Metazoa</taxon>
        <taxon>Ecdysozoa</taxon>
        <taxon>Nematoda</taxon>
        <taxon>Chromadorea</taxon>
        <taxon>Rhabditida</taxon>
        <taxon>Rhabditina</taxon>
        <taxon>Diplogasteromorpha</taxon>
        <taxon>Diplogasteroidea</taxon>
        <taxon>Neodiplogasteridae</taxon>
        <taxon>Pristionchus</taxon>
    </lineage>
</organism>
<comment type="caution">
    <text evidence="2">The sequence shown here is derived from an EMBL/GenBank/DDBJ whole genome shotgun (WGS) entry which is preliminary data.</text>
</comment>
<protein>
    <submittedName>
        <fullName evidence="2">Uncharacterized protein</fullName>
    </submittedName>
</protein>
<name>A0AAV5U5Y0_9BILA</name>
<reference evidence="2" key="1">
    <citation type="submission" date="2023-10" db="EMBL/GenBank/DDBJ databases">
        <title>Genome assembly of Pristionchus species.</title>
        <authorList>
            <person name="Yoshida K."/>
            <person name="Sommer R.J."/>
        </authorList>
    </citation>
    <scope>NUCLEOTIDE SEQUENCE</scope>
    <source>
        <strain evidence="2">RS0144</strain>
    </source>
</reference>
<evidence type="ECO:0000313" key="2">
    <source>
        <dbReference type="EMBL" id="GMT01814.1"/>
    </source>
</evidence>
<sequence>VEKKGHALNQLSLSTHHRKDTNRQGDQVHYRHHGRYRDGGQKQGVFRFRHEPENRRPCSGDASWNEIINTTVLELCFLFNL</sequence>
<evidence type="ECO:0000313" key="3">
    <source>
        <dbReference type="Proteomes" id="UP001432027"/>
    </source>
</evidence>
<feature type="region of interest" description="Disordered" evidence="1">
    <location>
        <begin position="1"/>
        <end position="44"/>
    </location>
</feature>
<dbReference type="Proteomes" id="UP001432027">
    <property type="component" value="Unassembled WGS sequence"/>
</dbReference>
<feature type="non-terminal residue" evidence="2">
    <location>
        <position position="81"/>
    </location>
</feature>
<proteinExistence type="predicted"/>
<accession>A0AAV5U5Y0</accession>
<dbReference type="EMBL" id="BTSX01000005">
    <property type="protein sequence ID" value="GMT01814.1"/>
    <property type="molecule type" value="Genomic_DNA"/>
</dbReference>
<gene>
    <name evidence="2" type="ORF">PENTCL1PPCAC_23988</name>
</gene>